<dbReference type="EMBL" id="JAHRIQ010103971">
    <property type="protein sequence ID" value="MEQ2254071.1"/>
    <property type="molecule type" value="Genomic_DNA"/>
</dbReference>
<gene>
    <name evidence="1" type="ORF">ILYODFUR_039171</name>
</gene>
<keyword evidence="2" id="KW-1185">Reference proteome</keyword>
<name>A0ABV0V9R7_9TELE</name>
<evidence type="ECO:0000313" key="2">
    <source>
        <dbReference type="Proteomes" id="UP001482620"/>
    </source>
</evidence>
<proteinExistence type="predicted"/>
<comment type="caution">
    <text evidence="1">The sequence shown here is derived from an EMBL/GenBank/DDBJ whole genome shotgun (WGS) entry which is preliminary data.</text>
</comment>
<evidence type="ECO:0000313" key="1">
    <source>
        <dbReference type="EMBL" id="MEQ2254071.1"/>
    </source>
</evidence>
<sequence length="100" mass="11563">MMRHHGNKVVSYCQQRLVNISEAQIILQLQPQIPDELERRRHGCRAGAKNREKEEVQTISSIDHEEKCEIVGKQVRLTPKSDHNHVFLCSKKSPLIRGNL</sequence>
<protein>
    <submittedName>
        <fullName evidence="1">Uncharacterized protein</fullName>
    </submittedName>
</protein>
<reference evidence="1 2" key="1">
    <citation type="submission" date="2021-06" db="EMBL/GenBank/DDBJ databases">
        <authorList>
            <person name="Palmer J.M."/>
        </authorList>
    </citation>
    <scope>NUCLEOTIDE SEQUENCE [LARGE SCALE GENOMIC DNA]</scope>
    <source>
        <strain evidence="2">if_2019</strain>
        <tissue evidence="1">Muscle</tissue>
    </source>
</reference>
<accession>A0ABV0V9R7</accession>
<dbReference type="Proteomes" id="UP001482620">
    <property type="component" value="Unassembled WGS sequence"/>
</dbReference>
<organism evidence="1 2">
    <name type="scientific">Ilyodon furcidens</name>
    <name type="common">goldbreast splitfin</name>
    <dbReference type="NCBI Taxonomy" id="33524"/>
    <lineage>
        <taxon>Eukaryota</taxon>
        <taxon>Metazoa</taxon>
        <taxon>Chordata</taxon>
        <taxon>Craniata</taxon>
        <taxon>Vertebrata</taxon>
        <taxon>Euteleostomi</taxon>
        <taxon>Actinopterygii</taxon>
        <taxon>Neopterygii</taxon>
        <taxon>Teleostei</taxon>
        <taxon>Neoteleostei</taxon>
        <taxon>Acanthomorphata</taxon>
        <taxon>Ovalentaria</taxon>
        <taxon>Atherinomorphae</taxon>
        <taxon>Cyprinodontiformes</taxon>
        <taxon>Goodeidae</taxon>
        <taxon>Ilyodon</taxon>
    </lineage>
</organism>